<organism evidence="1 2">
    <name type="scientific">Sinomonas atrocyanea</name>
    <dbReference type="NCBI Taxonomy" id="37927"/>
    <lineage>
        <taxon>Bacteria</taxon>
        <taxon>Bacillati</taxon>
        <taxon>Actinomycetota</taxon>
        <taxon>Actinomycetes</taxon>
        <taxon>Micrococcales</taxon>
        <taxon>Micrococcaceae</taxon>
        <taxon>Sinomonas</taxon>
    </lineage>
</organism>
<reference evidence="1 2" key="1">
    <citation type="submission" date="2016-02" db="EMBL/GenBank/DDBJ databases">
        <title>Complete genome of Sinomonas atrocyanea KCTC 3377.</title>
        <authorList>
            <person name="Kim K.M."/>
        </authorList>
    </citation>
    <scope>NUCLEOTIDE SEQUENCE [LARGE SCALE GENOMIC DNA]</scope>
    <source>
        <strain evidence="1 2">KCTC 3377</strain>
        <plasmid evidence="1 2">pSA01</plasmid>
    </source>
</reference>
<evidence type="ECO:0000313" key="2">
    <source>
        <dbReference type="Proteomes" id="UP000070134"/>
    </source>
</evidence>
<sequence>MGRIVRPWYGADPVWRLPFQRNARRHYGHTVTAHLHPGYLIYRHEGLDIPGREEPVPVEIRFEASPLYDTYGLEPQDYPRVFADSGLASPHRMPDGSLCLFYPGDPPERRWTAEAGLLALLDLAGDHLFFETYWRHSGGHRGGRWLAPEAPHGYRGRTQ</sequence>
<proteinExistence type="predicted"/>
<dbReference type="Proteomes" id="UP000070134">
    <property type="component" value="Plasmid pSA01"/>
</dbReference>
<dbReference type="KEGG" id="satk:SA2016_4131"/>
<dbReference type="AlphaFoldDB" id="A0A127A640"/>
<accession>A0A127A640</accession>
<geneLocation type="plasmid" evidence="1 2">
    <name>pSA01</name>
</geneLocation>
<protein>
    <submittedName>
        <fullName evidence="1">Uncharacterized protein</fullName>
    </submittedName>
</protein>
<dbReference type="PATRIC" id="fig|37927.3.peg.4242"/>
<name>A0A127A640_9MICC</name>
<keyword evidence="1" id="KW-0614">Plasmid</keyword>
<dbReference type="OrthoDB" id="5184421at2"/>
<evidence type="ECO:0000313" key="1">
    <source>
        <dbReference type="EMBL" id="AMM34783.1"/>
    </source>
</evidence>
<dbReference type="EMBL" id="CP014519">
    <property type="protein sequence ID" value="AMM34783.1"/>
    <property type="molecule type" value="Genomic_DNA"/>
</dbReference>
<gene>
    <name evidence="1" type="ORF">SA2016_4131</name>
</gene>
<keyword evidence="2" id="KW-1185">Reference proteome</keyword>